<dbReference type="InterPro" id="IPR012967">
    <property type="entry name" value="COMT_dimerisation"/>
</dbReference>
<evidence type="ECO:0000256" key="2">
    <source>
        <dbReference type="ARBA" id="ARBA00022679"/>
    </source>
</evidence>
<evidence type="ECO:0000256" key="1">
    <source>
        <dbReference type="ARBA" id="ARBA00022603"/>
    </source>
</evidence>
<keyword evidence="3" id="KW-0949">S-adenosyl-L-methionine</keyword>
<comment type="caution">
    <text evidence="6">The sequence shown here is derived from an EMBL/GenBank/DDBJ whole genome shotgun (WGS) entry which is preliminary data.</text>
</comment>
<dbReference type="InterPro" id="IPR036390">
    <property type="entry name" value="WH_DNA-bd_sf"/>
</dbReference>
<keyword evidence="1 6" id="KW-0489">Methyltransferase</keyword>
<dbReference type="PIRSF" id="PIRSF005739">
    <property type="entry name" value="O-mtase"/>
    <property type="match status" value="1"/>
</dbReference>
<dbReference type="Pfam" id="PF08100">
    <property type="entry name" value="Dimerisation"/>
    <property type="match status" value="1"/>
</dbReference>
<dbReference type="PROSITE" id="PS51683">
    <property type="entry name" value="SAM_OMT_II"/>
    <property type="match status" value="1"/>
</dbReference>
<accession>A0ABU2NHZ4</accession>
<dbReference type="InterPro" id="IPR036388">
    <property type="entry name" value="WH-like_DNA-bd_sf"/>
</dbReference>
<feature type="domain" description="O-methyltransferase C-terminal" evidence="4">
    <location>
        <begin position="116"/>
        <end position="304"/>
    </location>
</feature>
<dbReference type="EMBL" id="JAVREJ010000017">
    <property type="protein sequence ID" value="MDT0352239.1"/>
    <property type="molecule type" value="Genomic_DNA"/>
</dbReference>
<dbReference type="Gene3D" id="3.40.50.150">
    <property type="entry name" value="Vaccinia Virus protein VP39"/>
    <property type="match status" value="1"/>
</dbReference>
<dbReference type="Pfam" id="PF00891">
    <property type="entry name" value="Methyltransf_2"/>
    <property type="match status" value="1"/>
</dbReference>
<evidence type="ECO:0000313" key="7">
    <source>
        <dbReference type="Proteomes" id="UP001183202"/>
    </source>
</evidence>
<dbReference type="InterPro" id="IPR029063">
    <property type="entry name" value="SAM-dependent_MTases_sf"/>
</dbReference>
<protein>
    <submittedName>
        <fullName evidence="6">Methyltransferase</fullName>
    </submittedName>
</protein>
<dbReference type="GO" id="GO:0032259">
    <property type="term" value="P:methylation"/>
    <property type="evidence" value="ECO:0007669"/>
    <property type="project" value="UniProtKB-KW"/>
</dbReference>
<dbReference type="RefSeq" id="WP_311558747.1">
    <property type="nucleotide sequence ID" value="NZ_JAVREJ010000017.1"/>
</dbReference>
<feature type="domain" description="O-methyltransferase dimerisation" evidence="5">
    <location>
        <begin position="10"/>
        <end position="85"/>
    </location>
</feature>
<evidence type="ECO:0000259" key="5">
    <source>
        <dbReference type="Pfam" id="PF08100"/>
    </source>
</evidence>
<keyword evidence="2" id="KW-0808">Transferase</keyword>
<evidence type="ECO:0000259" key="4">
    <source>
        <dbReference type="Pfam" id="PF00891"/>
    </source>
</evidence>
<proteinExistence type="predicted"/>
<sequence length="326" mass="34050">MSTPADRLARLADGYLVTQLLFAAVALGVPEALAAGPRSADDLAAELGAAPGPLYRVLRGLAAEEVVEERPDGRFALTAVGAHLLPAAPVSLRGVVTARGEVYYEAAAGLVGALRGGNAPYEVVHGQAFFAHLAADPSRLAAFQASMADRSAREAGAVVAAYDVAPFRSVVDVGGGGGVLLRAVRARAPHADLVLFDRPEVVASVDDPGVRPVAGDFFDAVPAGADAYLLSRVLHDWDDHDALRVLRTCRAAMRPDSVLAVVEAVLPECAVDDPAAVRMDLHMLVLLKGRERTAAEYAALLDAADLRLTGDVPTRAGVHVLEARVR</sequence>
<organism evidence="6 7">
    <name type="scientific">Pseudonocardia charpentierae</name>
    <dbReference type="NCBI Taxonomy" id="3075545"/>
    <lineage>
        <taxon>Bacteria</taxon>
        <taxon>Bacillati</taxon>
        <taxon>Actinomycetota</taxon>
        <taxon>Actinomycetes</taxon>
        <taxon>Pseudonocardiales</taxon>
        <taxon>Pseudonocardiaceae</taxon>
        <taxon>Pseudonocardia</taxon>
    </lineage>
</organism>
<keyword evidence="7" id="KW-1185">Reference proteome</keyword>
<name>A0ABU2NHZ4_9PSEU</name>
<gene>
    <name evidence="6" type="ORF">RM445_22165</name>
</gene>
<reference evidence="7" key="1">
    <citation type="submission" date="2023-07" db="EMBL/GenBank/DDBJ databases">
        <title>30 novel species of actinomycetes from the DSMZ collection.</title>
        <authorList>
            <person name="Nouioui I."/>
        </authorList>
    </citation>
    <scope>NUCLEOTIDE SEQUENCE [LARGE SCALE GENOMIC DNA]</scope>
    <source>
        <strain evidence="7">DSM 45834</strain>
    </source>
</reference>
<dbReference type="PANTHER" id="PTHR43712:SF2">
    <property type="entry name" value="O-METHYLTRANSFERASE CICE"/>
    <property type="match status" value="1"/>
</dbReference>
<evidence type="ECO:0000256" key="3">
    <source>
        <dbReference type="ARBA" id="ARBA00022691"/>
    </source>
</evidence>
<evidence type="ECO:0000313" key="6">
    <source>
        <dbReference type="EMBL" id="MDT0352239.1"/>
    </source>
</evidence>
<dbReference type="InterPro" id="IPR001077">
    <property type="entry name" value="COMT_C"/>
</dbReference>
<dbReference type="Proteomes" id="UP001183202">
    <property type="component" value="Unassembled WGS sequence"/>
</dbReference>
<dbReference type="GO" id="GO:0008168">
    <property type="term" value="F:methyltransferase activity"/>
    <property type="evidence" value="ECO:0007669"/>
    <property type="project" value="UniProtKB-KW"/>
</dbReference>
<dbReference type="Gene3D" id="1.10.10.10">
    <property type="entry name" value="Winged helix-like DNA-binding domain superfamily/Winged helix DNA-binding domain"/>
    <property type="match status" value="1"/>
</dbReference>
<dbReference type="SUPFAM" id="SSF53335">
    <property type="entry name" value="S-adenosyl-L-methionine-dependent methyltransferases"/>
    <property type="match status" value="1"/>
</dbReference>
<dbReference type="InterPro" id="IPR016461">
    <property type="entry name" value="COMT-like"/>
</dbReference>
<dbReference type="PANTHER" id="PTHR43712">
    <property type="entry name" value="PUTATIVE (AFU_ORTHOLOGUE AFUA_4G14580)-RELATED"/>
    <property type="match status" value="1"/>
</dbReference>
<dbReference type="SUPFAM" id="SSF46785">
    <property type="entry name" value="Winged helix' DNA-binding domain"/>
    <property type="match status" value="1"/>
</dbReference>